<comment type="caution">
    <text evidence="2">The sequence shown here is derived from an EMBL/GenBank/DDBJ whole genome shotgun (WGS) entry which is preliminary data.</text>
</comment>
<feature type="compositionally biased region" description="Basic and acidic residues" evidence="1">
    <location>
        <begin position="214"/>
        <end position="227"/>
    </location>
</feature>
<reference evidence="2" key="1">
    <citation type="journal article" date="2022" name="Int. J. Mol. Sci.">
        <title>Draft Genome of Tanacetum Coccineum: Genomic Comparison of Closely Related Tanacetum-Family Plants.</title>
        <authorList>
            <person name="Yamashiro T."/>
            <person name="Shiraishi A."/>
            <person name="Nakayama K."/>
            <person name="Satake H."/>
        </authorList>
    </citation>
    <scope>NUCLEOTIDE SEQUENCE</scope>
</reference>
<reference evidence="2" key="2">
    <citation type="submission" date="2022-01" db="EMBL/GenBank/DDBJ databases">
        <authorList>
            <person name="Yamashiro T."/>
            <person name="Shiraishi A."/>
            <person name="Satake H."/>
            <person name="Nakayama K."/>
        </authorList>
    </citation>
    <scope>NUCLEOTIDE SEQUENCE</scope>
</reference>
<evidence type="ECO:0000313" key="3">
    <source>
        <dbReference type="Proteomes" id="UP001151760"/>
    </source>
</evidence>
<name>A0ABQ5HEJ7_9ASTR</name>
<dbReference type="Proteomes" id="UP001151760">
    <property type="component" value="Unassembled WGS sequence"/>
</dbReference>
<accession>A0ABQ5HEJ7</accession>
<organism evidence="2 3">
    <name type="scientific">Tanacetum coccineum</name>
    <dbReference type="NCBI Taxonomy" id="301880"/>
    <lineage>
        <taxon>Eukaryota</taxon>
        <taxon>Viridiplantae</taxon>
        <taxon>Streptophyta</taxon>
        <taxon>Embryophyta</taxon>
        <taxon>Tracheophyta</taxon>
        <taxon>Spermatophyta</taxon>
        <taxon>Magnoliopsida</taxon>
        <taxon>eudicotyledons</taxon>
        <taxon>Gunneridae</taxon>
        <taxon>Pentapetalae</taxon>
        <taxon>asterids</taxon>
        <taxon>campanulids</taxon>
        <taxon>Asterales</taxon>
        <taxon>Asteraceae</taxon>
        <taxon>Asteroideae</taxon>
        <taxon>Anthemideae</taxon>
        <taxon>Anthemidinae</taxon>
        <taxon>Tanacetum</taxon>
    </lineage>
</organism>
<feature type="region of interest" description="Disordered" evidence="1">
    <location>
        <begin position="194"/>
        <end position="227"/>
    </location>
</feature>
<proteinExistence type="predicted"/>
<gene>
    <name evidence="2" type="ORF">Tco_1068015</name>
</gene>
<sequence>MAQSQRQADVHQDDGSTLEQSSKSSTQIQHCCIVISTMDLLWEILAYFEGRWIKIMQMLYCFINNVHVDYADLLWEGLHYSIEHPSTLIPYLRFTKLIVGHYMTAFPDISRRVRDKYHNLEHDEMVKSIFNSGKNKARVGIQIPSWMITDEIKLTKNYRINAEQKSRDDLEAKQNEEKVKEHLIAEEIDKLVEGTENVEEDEVHNSILNSQDDPGNRLELGSHKESP</sequence>
<keyword evidence="3" id="KW-1185">Reference proteome</keyword>
<feature type="region of interest" description="Disordered" evidence="1">
    <location>
        <begin position="1"/>
        <end position="22"/>
    </location>
</feature>
<evidence type="ECO:0000256" key="1">
    <source>
        <dbReference type="SAM" id="MobiDB-lite"/>
    </source>
</evidence>
<protein>
    <submittedName>
        <fullName evidence="2">Uncharacterized protein</fullName>
    </submittedName>
</protein>
<dbReference type="EMBL" id="BQNB010019535">
    <property type="protein sequence ID" value="GJT86298.1"/>
    <property type="molecule type" value="Genomic_DNA"/>
</dbReference>
<evidence type="ECO:0000313" key="2">
    <source>
        <dbReference type="EMBL" id="GJT86298.1"/>
    </source>
</evidence>